<name>A0A1D1VW70_RAMVA</name>
<reference evidence="1 2" key="1">
    <citation type="journal article" date="2016" name="Nat. Commun.">
        <title>Extremotolerant tardigrade genome and improved radiotolerance of human cultured cells by tardigrade-unique protein.</title>
        <authorList>
            <person name="Hashimoto T."/>
            <person name="Horikawa D.D."/>
            <person name="Saito Y."/>
            <person name="Kuwahara H."/>
            <person name="Kozuka-Hata H."/>
            <person name="Shin-I T."/>
            <person name="Minakuchi Y."/>
            <person name="Ohishi K."/>
            <person name="Motoyama A."/>
            <person name="Aizu T."/>
            <person name="Enomoto A."/>
            <person name="Kondo K."/>
            <person name="Tanaka S."/>
            <person name="Hara Y."/>
            <person name="Koshikawa S."/>
            <person name="Sagara H."/>
            <person name="Miura T."/>
            <person name="Yokobori S."/>
            <person name="Miyagawa K."/>
            <person name="Suzuki Y."/>
            <person name="Kubo T."/>
            <person name="Oyama M."/>
            <person name="Kohara Y."/>
            <person name="Fujiyama A."/>
            <person name="Arakawa K."/>
            <person name="Katayama T."/>
            <person name="Toyoda A."/>
            <person name="Kunieda T."/>
        </authorList>
    </citation>
    <scope>NUCLEOTIDE SEQUENCE [LARGE SCALE GENOMIC DNA]</scope>
    <source>
        <strain evidence="1 2">YOKOZUNA-1</strain>
    </source>
</reference>
<evidence type="ECO:0000313" key="1">
    <source>
        <dbReference type="EMBL" id="GAV05705.1"/>
    </source>
</evidence>
<dbReference type="AlphaFoldDB" id="A0A1D1VW70"/>
<accession>A0A1D1VW70</accession>
<dbReference type="Proteomes" id="UP000186922">
    <property type="component" value="Unassembled WGS sequence"/>
</dbReference>
<comment type="caution">
    <text evidence="1">The sequence shown here is derived from an EMBL/GenBank/DDBJ whole genome shotgun (WGS) entry which is preliminary data.</text>
</comment>
<proteinExistence type="predicted"/>
<gene>
    <name evidence="1" type="primary">RvY_15797</name>
    <name evidence="1" type="synonym">RvY_15797.1</name>
    <name evidence="1" type="ORF">RvY_15797-1</name>
</gene>
<organism evidence="1 2">
    <name type="scientific">Ramazzottius varieornatus</name>
    <name type="common">Water bear</name>
    <name type="synonym">Tardigrade</name>
    <dbReference type="NCBI Taxonomy" id="947166"/>
    <lineage>
        <taxon>Eukaryota</taxon>
        <taxon>Metazoa</taxon>
        <taxon>Ecdysozoa</taxon>
        <taxon>Tardigrada</taxon>
        <taxon>Eutardigrada</taxon>
        <taxon>Parachela</taxon>
        <taxon>Hypsibioidea</taxon>
        <taxon>Ramazzottiidae</taxon>
        <taxon>Ramazzottius</taxon>
    </lineage>
</organism>
<evidence type="ECO:0000313" key="2">
    <source>
        <dbReference type="Proteomes" id="UP000186922"/>
    </source>
</evidence>
<sequence length="176" mass="21076">MIGLTTNGEDFWYLVDCVTLIKCQLKIQFHTRIPDTPDDRLWSWTIELPPKMLFAFKDKNKPIDLYQRWGLYFKEMSKQKVFWPYPPEQMDWLKKYLPKVRGAAKKHMELFLTSQQRNQYVRVKEMPGLTETKLWDYQLFERDCGILLFQLMVSGMKGLEHPPCKVPEALADFDYI</sequence>
<dbReference type="EMBL" id="BDGG01000012">
    <property type="protein sequence ID" value="GAV05705.1"/>
    <property type="molecule type" value="Genomic_DNA"/>
</dbReference>
<protein>
    <submittedName>
        <fullName evidence="1">Uncharacterized protein</fullName>
    </submittedName>
</protein>
<keyword evidence="2" id="KW-1185">Reference proteome</keyword>